<gene>
    <name evidence="1" type="primary">106062492</name>
</gene>
<dbReference type="Proteomes" id="UP000076420">
    <property type="component" value="Unassembled WGS sequence"/>
</dbReference>
<dbReference type="Pfam" id="PF22633">
    <property type="entry name" value="F5_F8_type_C_2"/>
    <property type="match status" value="1"/>
</dbReference>
<reference evidence="1" key="1">
    <citation type="submission" date="2020-05" db="UniProtKB">
        <authorList>
            <consortium name="EnsemblMetazoa"/>
        </authorList>
    </citation>
    <scope>IDENTIFICATION</scope>
    <source>
        <strain evidence="1">BB02</strain>
    </source>
</reference>
<accession>A0A2C9LI07</accession>
<evidence type="ECO:0008006" key="3">
    <source>
        <dbReference type="Google" id="ProtNLM"/>
    </source>
</evidence>
<dbReference type="VEuPathDB" id="VectorBase:BGLAX_037298"/>
<organism evidence="1 2">
    <name type="scientific">Biomphalaria glabrata</name>
    <name type="common">Bloodfluke planorb</name>
    <name type="synonym">Freshwater snail</name>
    <dbReference type="NCBI Taxonomy" id="6526"/>
    <lineage>
        <taxon>Eukaryota</taxon>
        <taxon>Metazoa</taxon>
        <taxon>Spiralia</taxon>
        <taxon>Lophotrochozoa</taxon>
        <taxon>Mollusca</taxon>
        <taxon>Gastropoda</taxon>
        <taxon>Heterobranchia</taxon>
        <taxon>Euthyneura</taxon>
        <taxon>Panpulmonata</taxon>
        <taxon>Hygrophila</taxon>
        <taxon>Lymnaeoidea</taxon>
        <taxon>Planorbidae</taxon>
        <taxon>Biomphalaria</taxon>
    </lineage>
</organism>
<name>A0A2C9LI07_BIOGL</name>
<evidence type="ECO:0000313" key="2">
    <source>
        <dbReference type="Proteomes" id="UP000076420"/>
    </source>
</evidence>
<dbReference type="VEuPathDB" id="VectorBase:BGLB031292"/>
<dbReference type="EnsemblMetazoa" id="BGLB031292-RA">
    <property type="protein sequence ID" value="BGLB031292-PA"/>
    <property type="gene ID" value="BGLB031292"/>
</dbReference>
<proteinExistence type="predicted"/>
<dbReference type="PANTHER" id="PTHR45713:SF6">
    <property type="entry name" value="F5_8 TYPE C DOMAIN-CONTAINING PROTEIN"/>
    <property type="match status" value="1"/>
</dbReference>
<dbReference type="SUPFAM" id="SSF49785">
    <property type="entry name" value="Galactose-binding domain-like"/>
    <property type="match status" value="1"/>
</dbReference>
<sequence>MTPTQPSTTWLTDVDDATCKEDTLHISWNTSYPFTWLRMKVKNTSQNLLSVDLTFTTSRNETFNCINKQVSIIDSTTVDYRCDMSDTITELRLTGPALASLCSLYISGGRNVALRQSAEQTSLHFEGNLSCNASLAVDGGIQCLLLDGSTSHTFDTDSNPSWSLTLDTPKVINRFVIYNRADCCRYRLKHFELTTFDINNNMLWTYLDPINEDTAIYTFTRIQNNAVSKIRITPTNREAYDTRIIISLCEVFIYGECAKGFWGLDCTQKCPEECLYSCQQDTGKCLSLLSQSDTPQWCS</sequence>
<dbReference type="Gene3D" id="2.60.120.260">
    <property type="entry name" value="Galactose-binding domain-like"/>
    <property type="match status" value="1"/>
</dbReference>
<dbReference type="InterPro" id="IPR008979">
    <property type="entry name" value="Galactose-bd-like_sf"/>
</dbReference>
<dbReference type="KEGG" id="bgt:106062492"/>
<dbReference type="InterPro" id="IPR051941">
    <property type="entry name" value="BG_Antigen-Binding_Lectin"/>
</dbReference>
<evidence type="ECO:0000313" key="1">
    <source>
        <dbReference type="EnsemblMetazoa" id="BGLB031292-PA"/>
    </source>
</evidence>
<dbReference type="PANTHER" id="PTHR45713">
    <property type="entry name" value="FTP DOMAIN-CONTAINING PROTEIN"/>
    <property type="match status" value="1"/>
</dbReference>
<dbReference type="AlphaFoldDB" id="A0A2C9LI07"/>
<protein>
    <recommendedName>
        <fullName evidence="3">Fucolectin tachylectin-4 pentraxin-1 domain-containing protein</fullName>
    </recommendedName>
</protein>